<evidence type="ECO:0000256" key="7">
    <source>
        <dbReference type="RuleBase" id="RU369079"/>
    </source>
</evidence>
<dbReference type="EMBL" id="FXTO01000018">
    <property type="protein sequence ID" value="SMO85528.1"/>
    <property type="molecule type" value="Genomic_DNA"/>
</dbReference>
<comment type="subunit">
    <text evidence="7">The complex comprises the extracytoplasmic solute receptor protein and the two transmembrane proteins.</text>
</comment>
<keyword evidence="6 7" id="KW-0472">Membrane</keyword>
<evidence type="ECO:0000256" key="5">
    <source>
        <dbReference type="ARBA" id="ARBA00022989"/>
    </source>
</evidence>
<dbReference type="RefSeq" id="WP_142493956.1">
    <property type="nucleotide sequence ID" value="NZ_FXTO01000018.1"/>
</dbReference>
<protein>
    <recommendedName>
        <fullName evidence="7">TRAP transporter small permease protein</fullName>
    </recommendedName>
</protein>
<dbReference type="GO" id="GO:0022857">
    <property type="term" value="F:transmembrane transporter activity"/>
    <property type="evidence" value="ECO:0007669"/>
    <property type="project" value="UniProtKB-UniRule"/>
</dbReference>
<keyword evidence="3" id="KW-1003">Cell membrane</keyword>
<evidence type="ECO:0000259" key="8">
    <source>
        <dbReference type="Pfam" id="PF04290"/>
    </source>
</evidence>
<gene>
    <name evidence="9" type="ORF">SAMN06265173_1189</name>
</gene>
<feature type="transmembrane region" description="Helical" evidence="7">
    <location>
        <begin position="151"/>
        <end position="177"/>
    </location>
</feature>
<evidence type="ECO:0000313" key="9">
    <source>
        <dbReference type="EMBL" id="SMO85528.1"/>
    </source>
</evidence>
<comment type="similarity">
    <text evidence="7">Belongs to the TRAP transporter small permease family.</text>
</comment>
<keyword evidence="10" id="KW-1185">Reference proteome</keyword>
<feature type="transmembrane region" description="Helical" evidence="7">
    <location>
        <begin position="104"/>
        <end position="126"/>
    </location>
</feature>
<feature type="transmembrane region" description="Helical" evidence="7">
    <location>
        <begin position="31"/>
        <end position="52"/>
    </location>
</feature>
<dbReference type="Proteomes" id="UP000316030">
    <property type="component" value="Unassembled WGS sequence"/>
</dbReference>
<evidence type="ECO:0000256" key="1">
    <source>
        <dbReference type="ARBA" id="ARBA00004651"/>
    </source>
</evidence>
<evidence type="ECO:0000256" key="4">
    <source>
        <dbReference type="ARBA" id="ARBA00022692"/>
    </source>
</evidence>
<keyword evidence="7" id="KW-0997">Cell inner membrane</keyword>
<dbReference type="GO" id="GO:0005886">
    <property type="term" value="C:plasma membrane"/>
    <property type="evidence" value="ECO:0007669"/>
    <property type="project" value="UniProtKB-SubCell"/>
</dbReference>
<comment type="function">
    <text evidence="7">Part of the tripartite ATP-independent periplasmic (TRAP) transport system.</text>
</comment>
<comment type="caution">
    <text evidence="7">Lacks conserved residue(s) required for the propagation of feature annotation.</text>
</comment>
<organism evidence="9 10">
    <name type="scientific">Thalassovita litoralis</name>
    <dbReference type="NCBI Taxonomy" id="1010611"/>
    <lineage>
        <taxon>Bacteria</taxon>
        <taxon>Pseudomonadati</taxon>
        <taxon>Pseudomonadota</taxon>
        <taxon>Alphaproteobacteria</taxon>
        <taxon>Rhodobacterales</taxon>
        <taxon>Roseobacteraceae</taxon>
        <taxon>Thalassovita</taxon>
    </lineage>
</organism>
<feature type="domain" description="Tripartite ATP-independent periplasmic transporters DctQ component" evidence="8">
    <location>
        <begin position="42"/>
        <end position="173"/>
    </location>
</feature>
<dbReference type="OrthoDB" id="6385730at2"/>
<evidence type="ECO:0000256" key="3">
    <source>
        <dbReference type="ARBA" id="ARBA00022475"/>
    </source>
</evidence>
<keyword evidence="4 7" id="KW-0812">Transmembrane</keyword>
<proteinExistence type="inferred from homology"/>
<reference evidence="9 10" key="1">
    <citation type="submission" date="2017-05" db="EMBL/GenBank/DDBJ databases">
        <authorList>
            <person name="Varghese N."/>
            <person name="Submissions S."/>
        </authorList>
    </citation>
    <scope>NUCLEOTIDE SEQUENCE [LARGE SCALE GENOMIC DNA]</scope>
    <source>
        <strain evidence="9 10">DSM 29506</strain>
    </source>
</reference>
<evidence type="ECO:0000313" key="10">
    <source>
        <dbReference type="Proteomes" id="UP000316030"/>
    </source>
</evidence>
<accession>A0A521ENN9</accession>
<dbReference type="InterPro" id="IPR055348">
    <property type="entry name" value="DctQ"/>
</dbReference>
<dbReference type="AlphaFoldDB" id="A0A521ENN9"/>
<sequence length="182" mass="19261">MGALSSETGSAQQGRSPYAGKGMLGRVEAGLTDFSAICILLMCAYVCSGVIARNLFGSQIPDEVVIISEMMVAAVVLPLGYCAAERSFVAVEVFNGMIGPRMDAVLHVLAAVIGIMAILPITYAGFESLIKAVENGDYNFGTLNLPEWPGWLAFFLGYLMFMIRLLVLLVTDAAAVARAGGK</sequence>
<keyword evidence="2 7" id="KW-0813">Transport</keyword>
<keyword evidence="5 7" id="KW-1133">Transmembrane helix</keyword>
<comment type="subcellular location">
    <subcellularLocation>
        <location evidence="7">Cell inner membrane</location>
        <topology evidence="7">Multi-pass membrane protein</topology>
    </subcellularLocation>
    <subcellularLocation>
        <location evidence="1">Cell membrane</location>
        <topology evidence="1">Multi-pass membrane protein</topology>
    </subcellularLocation>
</comment>
<dbReference type="Pfam" id="PF04290">
    <property type="entry name" value="DctQ"/>
    <property type="match status" value="1"/>
</dbReference>
<evidence type="ECO:0000256" key="6">
    <source>
        <dbReference type="ARBA" id="ARBA00023136"/>
    </source>
</evidence>
<name>A0A521ENN9_9RHOB</name>
<evidence type="ECO:0000256" key="2">
    <source>
        <dbReference type="ARBA" id="ARBA00022448"/>
    </source>
</evidence>